<dbReference type="GO" id="GO:0051539">
    <property type="term" value="F:4 iron, 4 sulfur cluster binding"/>
    <property type="evidence" value="ECO:0007669"/>
    <property type="project" value="UniProtKB-KW"/>
</dbReference>
<keyword evidence="3" id="KW-0808">Transferase</keyword>
<dbReference type="Gene3D" id="3.40.50.280">
    <property type="entry name" value="Cobalamin-binding domain"/>
    <property type="match status" value="1"/>
</dbReference>
<feature type="domain" description="Radical SAM core" evidence="9">
    <location>
        <begin position="212"/>
        <end position="430"/>
    </location>
</feature>
<evidence type="ECO:0000256" key="2">
    <source>
        <dbReference type="ARBA" id="ARBA00022603"/>
    </source>
</evidence>
<feature type="domain" description="B12-binding" evidence="8">
    <location>
        <begin position="33"/>
        <end position="170"/>
    </location>
</feature>
<dbReference type="SMART" id="SM00729">
    <property type="entry name" value="Elp3"/>
    <property type="match status" value="1"/>
</dbReference>
<dbReference type="AlphaFoldDB" id="A0A7G9Z488"/>
<evidence type="ECO:0000259" key="8">
    <source>
        <dbReference type="PROSITE" id="PS51332"/>
    </source>
</evidence>
<keyword evidence="2" id="KW-0489">Methyltransferase</keyword>
<dbReference type="InterPro" id="IPR013785">
    <property type="entry name" value="Aldolase_TIM"/>
</dbReference>
<gene>
    <name evidence="10" type="ORF">PBMGCBEP_00006</name>
</gene>
<dbReference type="SFLD" id="SFLDG01123">
    <property type="entry name" value="methyltransferase_(Class_B)"/>
    <property type="match status" value="1"/>
</dbReference>
<dbReference type="SFLD" id="SFLDG01082">
    <property type="entry name" value="B12-binding_domain_containing"/>
    <property type="match status" value="1"/>
</dbReference>
<dbReference type="PROSITE" id="PS51918">
    <property type="entry name" value="RADICAL_SAM"/>
    <property type="match status" value="1"/>
</dbReference>
<evidence type="ECO:0000259" key="9">
    <source>
        <dbReference type="PROSITE" id="PS51918"/>
    </source>
</evidence>
<dbReference type="PANTHER" id="PTHR43409:SF7">
    <property type="entry name" value="BLL1977 PROTEIN"/>
    <property type="match status" value="1"/>
</dbReference>
<dbReference type="Gene3D" id="3.20.20.70">
    <property type="entry name" value="Aldolase class I"/>
    <property type="match status" value="1"/>
</dbReference>
<dbReference type="EMBL" id="MT631602">
    <property type="protein sequence ID" value="QNO55072.1"/>
    <property type="molecule type" value="Genomic_DNA"/>
</dbReference>
<evidence type="ECO:0000313" key="10">
    <source>
        <dbReference type="EMBL" id="QNO55072.1"/>
    </source>
</evidence>
<sequence>MSDVLFIYPNALEIPVHPEFDKYERLMRDFAEERDLVGLARGTMVPPTAMLSLSAFLKENGISTSFLDFTVECFLGGKKDKVLVSALRKENPKVVAVNGMEDCFLSELYNIAHIVKGYDENIHVVTGGVSATTRDSEILRKSAVDFVIRGEGETPLLTLSNALIQNEDFEKIRGISFMKEDRIVQTDNQSLIDLETLPFPDRDSYPLSRLYALNGGIDLVYASRGCPFNCSFCNAPAFWKRQWRAREPKDIVEELSILGDLGAKIVHIYDLNFGINKSWVKNICKEIRREKLDIIWDCELALIDFNRSFLKTLYDGNCRGAFCGIEAVSQSVLDSVNKSYKSQDLVNYLNNAKDAGIHVDGGYVFGLPEDNLSGMMTMTRLACRLLEEDLVETPAPFLFVPFKGTEIGENLKRHGIEIVNNSTDEWHFFPPNPIASTKYASAEEVHREWLNCMINISNILESKLSK</sequence>
<dbReference type="InterPro" id="IPR034466">
    <property type="entry name" value="Methyltransferase_Class_B"/>
</dbReference>
<dbReference type="GO" id="GO:0031419">
    <property type="term" value="F:cobalamin binding"/>
    <property type="evidence" value="ECO:0007669"/>
    <property type="project" value="InterPro"/>
</dbReference>
<evidence type="ECO:0000256" key="5">
    <source>
        <dbReference type="ARBA" id="ARBA00022723"/>
    </source>
</evidence>
<dbReference type="GO" id="GO:0046872">
    <property type="term" value="F:metal ion binding"/>
    <property type="evidence" value="ECO:0007669"/>
    <property type="project" value="UniProtKB-KW"/>
</dbReference>
<dbReference type="SFLD" id="SFLDS00029">
    <property type="entry name" value="Radical_SAM"/>
    <property type="match status" value="1"/>
</dbReference>
<dbReference type="InterPro" id="IPR006638">
    <property type="entry name" value="Elp3/MiaA/NifB-like_rSAM"/>
</dbReference>
<keyword evidence="7" id="KW-0411">Iron-sulfur</keyword>
<proteinExistence type="predicted"/>
<organism evidence="10">
    <name type="scientific">Candidatus Methanophaga sp. ANME-1 ERB7</name>
    <dbReference type="NCBI Taxonomy" id="2759913"/>
    <lineage>
        <taxon>Archaea</taxon>
        <taxon>Methanobacteriati</taxon>
        <taxon>Methanobacteriota</taxon>
        <taxon>Stenosarchaea group</taxon>
        <taxon>Methanomicrobia</taxon>
        <taxon>Candidatus Methanophagales</taxon>
        <taxon>Candidatus Methanophagaceae</taxon>
        <taxon>Candidatus Methanophaga</taxon>
    </lineage>
</organism>
<evidence type="ECO:0000256" key="7">
    <source>
        <dbReference type="ARBA" id="ARBA00023014"/>
    </source>
</evidence>
<comment type="cofactor">
    <cofactor evidence="1">
        <name>[4Fe-4S] cluster</name>
        <dbReference type="ChEBI" id="CHEBI:49883"/>
    </cofactor>
</comment>
<evidence type="ECO:0000256" key="6">
    <source>
        <dbReference type="ARBA" id="ARBA00023004"/>
    </source>
</evidence>
<dbReference type="SUPFAM" id="SSF102114">
    <property type="entry name" value="Radical SAM enzymes"/>
    <property type="match status" value="1"/>
</dbReference>
<keyword evidence="6" id="KW-0408">Iron</keyword>
<dbReference type="PANTHER" id="PTHR43409">
    <property type="entry name" value="ANAEROBIC MAGNESIUM-PROTOPORPHYRIN IX MONOMETHYL ESTER CYCLASE-RELATED"/>
    <property type="match status" value="1"/>
</dbReference>
<protein>
    <submittedName>
        <fullName evidence="10">Uncharacterized protein</fullName>
    </submittedName>
</protein>
<dbReference type="InterPro" id="IPR007197">
    <property type="entry name" value="rSAM"/>
</dbReference>
<dbReference type="GO" id="GO:0003824">
    <property type="term" value="F:catalytic activity"/>
    <property type="evidence" value="ECO:0007669"/>
    <property type="project" value="InterPro"/>
</dbReference>
<reference evidence="10" key="1">
    <citation type="submission" date="2020-06" db="EMBL/GenBank/DDBJ databases">
        <title>Unique genomic features of the anaerobic methanotrophic archaea.</title>
        <authorList>
            <person name="Chadwick G.L."/>
            <person name="Skennerton C.T."/>
            <person name="Laso-Perez R."/>
            <person name="Leu A.O."/>
            <person name="Speth D.R."/>
            <person name="Yu H."/>
            <person name="Morgan-Lang C."/>
            <person name="Hatzenpichler R."/>
            <person name="Goudeau D."/>
            <person name="Malmstrom R."/>
            <person name="Brazelton W.J."/>
            <person name="Woyke T."/>
            <person name="Hallam S.J."/>
            <person name="Tyson G.W."/>
            <person name="Wegener G."/>
            <person name="Boetius A."/>
            <person name="Orphan V."/>
        </authorList>
    </citation>
    <scope>NUCLEOTIDE SEQUENCE</scope>
</reference>
<accession>A0A7G9Z488</accession>
<dbReference type="Pfam" id="PF04055">
    <property type="entry name" value="Radical_SAM"/>
    <property type="match status" value="1"/>
</dbReference>
<dbReference type="InterPro" id="IPR051198">
    <property type="entry name" value="BchE-like"/>
</dbReference>
<evidence type="ECO:0000256" key="3">
    <source>
        <dbReference type="ARBA" id="ARBA00022679"/>
    </source>
</evidence>
<evidence type="ECO:0000256" key="1">
    <source>
        <dbReference type="ARBA" id="ARBA00001966"/>
    </source>
</evidence>
<keyword evidence="4" id="KW-0949">S-adenosyl-L-methionine</keyword>
<keyword evidence="5" id="KW-0479">Metal-binding</keyword>
<dbReference type="InterPro" id="IPR058240">
    <property type="entry name" value="rSAM_sf"/>
</dbReference>
<dbReference type="InterPro" id="IPR006158">
    <property type="entry name" value="Cobalamin-bd"/>
</dbReference>
<evidence type="ECO:0000256" key="4">
    <source>
        <dbReference type="ARBA" id="ARBA00022691"/>
    </source>
</evidence>
<dbReference type="PROSITE" id="PS51332">
    <property type="entry name" value="B12_BINDING"/>
    <property type="match status" value="1"/>
</dbReference>
<dbReference type="Pfam" id="PF02310">
    <property type="entry name" value="B12-binding"/>
    <property type="match status" value="1"/>
</dbReference>
<name>A0A7G9Z488_9EURY</name>